<accession>D0L9S7</accession>
<dbReference type="SUPFAM" id="SSF52980">
    <property type="entry name" value="Restriction endonuclease-like"/>
    <property type="match status" value="1"/>
</dbReference>
<dbReference type="HOGENOM" id="CLU_047238_0_0_11"/>
<keyword evidence="1" id="KW-0238">DNA-binding</keyword>
<protein>
    <submittedName>
        <fullName evidence="4">ERCC4 domain protein</fullName>
    </submittedName>
</protein>
<evidence type="ECO:0000256" key="2">
    <source>
        <dbReference type="SAM" id="MobiDB-lite"/>
    </source>
</evidence>
<organism evidence="4 5">
    <name type="scientific">Gordonia bronchialis (strain ATCC 25592 / DSM 43247 / BCRC 13721 / JCM 3198 / KCTC 3076 / NBRC 16047 / NCTC 10667)</name>
    <name type="common">Rhodococcus bronchialis</name>
    <dbReference type="NCBI Taxonomy" id="526226"/>
    <lineage>
        <taxon>Bacteria</taxon>
        <taxon>Bacillati</taxon>
        <taxon>Actinomycetota</taxon>
        <taxon>Actinomycetes</taxon>
        <taxon>Mycobacteriales</taxon>
        <taxon>Gordoniaceae</taxon>
        <taxon>Gordonia</taxon>
    </lineage>
</organism>
<evidence type="ECO:0000259" key="3">
    <source>
        <dbReference type="SMART" id="SM00891"/>
    </source>
</evidence>
<dbReference type="Gene3D" id="4.10.320.10">
    <property type="entry name" value="E3-binding domain"/>
    <property type="match status" value="1"/>
</dbReference>
<reference evidence="4 5" key="2">
    <citation type="journal article" date="2010" name="Stand. Genomic Sci.">
        <title>Complete genome sequence of Gordonia bronchialis type strain (3410).</title>
        <authorList>
            <person name="Ivanova N."/>
            <person name="Sikorski J."/>
            <person name="Jando M."/>
            <person name="Lapidus A."/>
            <person name="Nolan M."/>
            <person name="Lucas S."/>
            <person name="Del Rio T.G."/>
            <person name="Tice H."/>
            <person name="Copeland A."/>
            <person name="Cheng J.F."/>
            <person name="Chen F."/>
            <person name="Bruce D."/>
            <person name="Goodwin L."/>
            <person name="Pitluck S."/>
            <person name="Mavromatis K."/>
            <person name="Ovchinnikova G."/>
            <person name="Pati A."/>
            <person name="Chen A."/>
            <person name="Palaniappan K."/>
            <person name="Land M."/>
            <person name="Hauser L."/>
            <person name="Chang Y.J."/>
            <person name="Jeffries C.D."/>
            <person name="Chain P."/>
            <person name="Saunders E."/>
            <person name="Han C."/>
            <person name="Detter J.C."/>
            <person name="Brettin T."/>
            <person name="Rohde M."/>
            <person name="Goker M."/>
            <person name="Bristow J."/>
            <person name="Eisen J.A."/>
            <person name="Markowitz V."/>
            <person name="Hugenholtz P."/>
            <person name="Klenk H.P."/>
            <person name="Kyrpides N.C."/>
        </authorList>
    </citation>
    <scope>NUCLEOTIDE SEQUENCE [LARGE SCALE GENOMIC DNA]</scope>
    <source>
        <strain evidence="5">ATCC 25592 / DSM 43247 / BCRC 13721 / JCM 3198 / KCTC 3076 / NBRC 16047 / NCTC 10667</strain>
    </source>
</reference>
<dbReference type="GO" id="GO:0004518">
    <property type="term" value="F:nuclease activity"/>
    <property type="evidence" value="ECO:0007669"/>
    <property type="project" value="InterPro"/>
</dbReference>
<dbReference type="Pfam" id="PF02732">
    <property type="entry name" value="ERCC4"/>
    <property type="match status" value="1"/>
</dbReference>
<dbReference type="GO" id="GO:0003677">
    <property type="term" value="F:DNA binding"/>
    <property type="evidence" value="ECO:0007669"/>
    <property type="project" value="UniProtKB-KW"/>
</dbReference>
<dbReference type="InterPro" id="IPR011335">
    <property type="entry name" value="Restrct_endonuc-II-like"/>
</dbReference>
<name>D0L9S7_GORB4</name>
<dbReference type="InterPro" id="IPR055370">
    <property type="entry name" value="Lsr2_DNA-bd"/>
</dbReference>
<dbReference type="Pfam" id="PF23359">
    <property type="entry name" value="Lsr2_DNA-bd"/>
    <property type="match status" value="1"/>
</dbReference>
<dbReference type="Proteomes" id="UP000001219">
    <property type="component" value="Chromosome"/>
</dbReference>
<keyword evidence="5" id="KW-1185">Reference proteome</keyword>
<feature type="region of interest" description="Disordered" evidence="2">
    <location>
        <begin position="272"/>
        <end position="322"/>
    </location>
</feature>
<reference evidence="5" key="1">
    <citation type="submission" date="2009-10" db="EMBL/GenBank/DDBJ databases">
        <title>The complete chromosome of Gordonia bronchialis DSM 43247.</title>
        <authorList>
            <consortium name="US DOE Joint Genome Institute (JGI-PGF)"/>
            <person name="Lucas S."/>
            <person name="Copeland A."/>
            <person name="Lapidus A."/>
            <person name="Glavina del Rio T."/>
            <person name="Dalin E."/>
            <person name="Tice H."/>
            <person name="Bruce D."/>
            <person name="Goodwin L."/>
            <person name="Pitluck S."/>
            <person name="Kyrpides N."/>
            <person name="Mavromatis K."/>
            <person name="Ivanova N."/>
            <person name="Ovchinnikova G."/>
            <person name="Saunders E."/>
            <person name="Brettin T."/>
            <person name="Detter J.C."/>
            <person name="Han C."/>
            <person name="Larimer F."/>
            <person name="Land M."/>
            <person name="Hauser L."/>
            <person name="Markowitz V."/>
            <person name="Cheng J.-F."/>
            <person name="Hugenholtz P."/>
            <person name="Woyke T."/>
            <person name="Wu D."/>
            <person name="Jando M."/>
            <person name="Schneider S."/>
            <person name="Goeker M."/>
            <person name="Klenk H.-P."/>
            <person name="Eisen J.A."/>
        </authorList>
    </citation>
    <scope>NUCLEOTIDE SEQUENCE [LARGE SCALE GENOMIC DNA]</scope>
    <source>
        <strain evidence="5">ATCC 25592 / DSM 43247 / BCRC 13721 / JCM 3198 / KCTC 3076 / NBRC 16047 / NCTC 10667</strain>
    </source>
</reference>
<dbReference type="AlphaFoldDB" id="D0L9S7"/>
<dbReference type="Gene3D" id="3.40.50.10130">
    <property type="match status" value="1"/>
</dbReference>
<sequence>MPDEFLIARNPEEGTTLPYLVRLPLGTDGIVLKVRETWPRTSKVYCHRVADWPEDAEIVERLPVRSIRKRGAAIDLVLDRGRENRSQFVLTRARGREMIFWQSRRTAKQARPNVNTPKARAHGQVFEIAVDTRERYGYRFAEQQATTVKRALPSGDYAVFDEDELIAVAERKSIEDLAGTLLSGKLTYQLAELSTAPRAAVVVDSGYSRLFKLEHTPASSVADAVAEAQARFPSVPIVFCETRALAQEWLYRWFGACLHEAALSGTSGHAFAQDNETVPAPAKPPTPTSGQIREWARANGFQVSDRGRIPREVQSAFADAQR</sequence>
<evidence type="ECO:0000313" key="5">
    <source>
        <dbReference type="Proteomes" id="UP000001219"/>
    </source>
</evidence>
<dbReference type="InterPro" id="IPR006166">
    <property type="entry name" value="ERCC4_domain"/>
</dbReference>
<dbReference type="GO" id="GO:0006259">
    <property type="term" value="P:DNA metabolic process"/>
    <property type="evidence" value="ECO:0007669"/>
    <property type="project" value="UniProtKB-ARBA"/>
</dbReference>
<gene>
    <name evidence="4" type="ordered locus">Gbro_2880</name>
</gene>
<dbReference type="STRING" id="526226.Gbro_2880"/>
<feature type="domain" description="ERCC4" evidence="3">
    <location>
        <begin position="127"/>
        <end position="217"/>
    </location>
</feature>
<evidence type="ECO:0000313" key="4">
    <source>
        <dbReference type="EMBL" id="ACY22092.1"/>
    </source>
</evidence>
<dbReference type="SMART" id="SM00891">
    <property type="entry name" value="ERCC4"/>
    <property type="match status" value="1"/>
</dbReference>
<dbReference type="eggNOG" id="COG1948">
    <property type="taxonomic scope" value="Bacteria"/>
</dbReference>
<dbReference type="EMBL" id="CP001802">
    <property type="protein sequence ID" value="ACY22092.1"/>
    <property type="molecule type" value="Genomic_DNA"/>
</dbReference>
<dbReference type="GO" id="GO:0016746">
    <property type="term" value="F:acyltransferase activity"/>
    <property type="evidence" value="ECO:0007669"/>
    <property type="project" value="InterPro"/>
</dbReference>
<dbReference type="KEGG" id="gbr:Gbro_2880"/>
<proteinExistence type="predicted"/>
<dbReference type="RefSeq" id="WP_012834608.1">
    <property type="nucleotide sequence ID" value="NC_013441.1"/>
</dbReference>
<evidence type="ECO:0000256" key="1">
    <source>
        <dbReference type="ARBA" id="ARBA00023125"/>
    </source>
</evidence>
<dbReference type="OrthoDB" id="9776021at2"/>
<dbReference type="InterPro" id="IPR036625">
    <property type="entry name" value="E3-bd_dom_sf"/>
</dbReference>